<feature type="transmembrane region" description="Helical" evidence="7">
    <location>
        <begin position="231"/>
        <end position="253"/>
    </location>
</feature>
<evidence type="ECO:0000256" key="4">
    <source>
        <dbReference type="ARBA" id="ARBA00022989"/>
    </source>
</evidence>
<dbReference type="PANTHER" id="PTHR21716:SF64">
    <property type="entry name" value="AI-2 TRANSPORT PROTEIN TQSA"/>
    <property type="match status" value="1"/>
</dbReference>
<dbReference type="EMBL" id="JAGKQQ010000001">
    <property type="protein sequence ID" value="MBP3955640.1"/>
    <property type="molecule type" value="Genomic_DNA"/>
</dbReference>
<comment type="caution">
    <text evidence="8">The sequence shown here is derived from an EMBL/GenBank/DDBJ whole genome shotgun (WGS) entry which is preliminary data.</text>
</comment>
<accession>A0ABS5BQQ8</accession>
<feature type="transmembrane region" description="Helical" evidence="7">
    <location>
        <begin position="265"/>
        <end position="286"/>
    </location>
</feature>
<evidence type="ECO:0000256" key="5">
    <source>
        <dbReference type="ARBA" id="ARBA00023136"/>
    </source>
</evidence>
<feature type="transmembrane region" description="Helical" evidence="7">
    <location>
        <begin position="20"/>
        <end position="37"/>
    </location>
</feature>
<dbReference type="RefSeq" id="WP_210653711.1">
    <property type="nucleotide sequence ID" value="NZ_JAGKQQ010000001.1"/>
</dbReference>
<feature type="transmembrane region" description="Helical" evidence="7">
    <location>
        <begin position="172"/>
        <end position="191"/>
    </location>
</feature>
<keyword evidence="5 7" id="KW-0472">Membrane</keyword>
<sequence length="303" mass="32482">MSRPKPVSVRPLPVAGEKAFYRLGVILMTVGILYWAQTVLLPLALAILFAFALTPVAGWLERRRLGRVPAALLSTGGAIALLAGVLTVAERQTERLITDLRGDAYQKNIAHKLDPLLDLVHRLDRLEDAVTPESPPKPPDEGPKPTDPPTPVLVKQSGNGVLAWLPSLARPAAEVAATLLLVAVLTTFMLVQRAGTRDRLLGLARRRQLTTTTRALDDAAERVGRFLLLQAATNATMGLIMGVGLALIGVPYAPLWGMLTAGLRFLPYVGIWLSALFPFVLALAVFPGWGPALLVVHCTAGSI</sequence>
<feature type="transmembrane region" description="Helical" evidence="7">
    <location>
        <begin position="72"/>
        <end position="89"/>
    </location>
</feature>
<evidence type="ECO:0000256" key="3">
    <source>
        <dbReference type="ARBA" id="ARBA00022692"/>
    </source>
</evidence>
<keyword evidence="4 7" id="KW-1133">Transmembrane helix</keyword>
<evidence type="ECO:0000313" key="8">
    <source>
        <dbReference type="EMBL" id="MBP3955640.1"/>
    </source>
</evidence>
<evidence type="ECO:0000256" key="1">
    <source>
        <dbReference type="ARBA" id="ARBA00004141"/>
    </source>
</evidence>
<reference evidence="8 9" key="1">
    <citation type="submission" date="2021-04" db="EMBL/GenBank/DDBJ databases">
        <authorList>
            <person name="Ivanova A."/>
        </authorList>
    </citation>
    <scope>NUCLEOTIDE SEQUENCE [LARGE SCALE GENOMIC DNA]</scope>
    <source>
        <strain evidence="8 9">G18</strain>
    </source>
</reference>
<protein>
    <submittedName>
        <fullName evidence="8">AI-2E family transporter</fullName>
    </submittedName>
</protein>
<feature type="region of interest" description="Disordered" evidence="6">
    <location>
        <begin position="129"/>
        <end position="153"/>
    </location>
</feature>
<dbReference type="Pfam" id="PF01594">
    <property type="entry name" value="AI-2E_transport"/>
    <property type="match status" value="1"/>
</dbReference>
<keyword evidence="3 7" id="KW-0812">Transmembrane</keyword>
<evidence type="ECO:0000256" key="7">
    <source>
        <dbReference type="SAM" id="Phobius"/>
    </source>
</evidence>
<feature type="transmembrane region" description="Helical" evidence="7">
    <location>
        <begin position="43"/>
        <end position="60"/>
    </location>
</feature>
<dbReference type="Proteomes" id="UP000676565">
    <property type="component" value="Unassembled WGS sequence"/>
</dbReference>
<dbReference type="InterPro" id="IPR002549">
    <property type="entry name" value="AI-2E-like"/>
</dbReference>
<comment type="similarity">
    <text evidence="2">Belongs to the autoinducer-2 exporter (AI-2E) (TC 2.A.86) family.</text>
</comment>
<proteinExistence type="inferred from homology"/>
<comment type="subcellular location">
    <subcellularLocation>
        <location evidence="1">Membrane</location>
        <topology evidence="1">Multi-pass membrane protein</topology>
    </subcellularLocation>
</comment>
<keyword evidence="9" id="KW-1185">Reference proteome</keyword>
<evidence type="ECO:0000256" key="2">
    <source>
        <dbReference type="ARBA" id="ARBA00009773"/>
    </source>
</evidence>
<evidence type="ECO:0000313" key="9">
    <source>
        <dbReference type="Proteomes" id="UP000676565"/>
    </source>
</evidence>
<evidence type="ECO:0000256" key="6">
    <source>
        <dbReference type="SAM" id="MobiDB-lite"/>
    </source>
</evidence>
<dbReference type="PANTHER" id="PTHR21716">
    <property type="entry name" value="TRANSMEMBRANE PROTEIN"/>
    <property type="match status" value="1"/>
</dbReference>
<gene>
    <name evidence="8" type="ORF">J8F10_10140</name>
</gene>
<organism evidence="8 9">
    <name type="scientific">Gemmata palustris</name>
    <dbReference type="NCBI Taxonomy" id="2822762"/>
    <lineage>
        <taxon>Bacteria</taxon>
        <taxon>Pseudomonadati</taxon>
        <taxon>Planctomycetota</taxon>
        <taxon>Planctomycetia</taxon>
        <taxon>Gemmatales</taxon>
        <taxon>Gemmataceae</taxon>
        <taxon>Gemmata</taxon>
    </lineage>
</organism>
<name>A0ABS5BQQ8_9BACT</name>